<gene>
    <name evidence="1" type="ORF">N7U66_01675</name>
</gene>
<protein>
    <submittedName>
        <fullName evidence="1">Uncharacterized protein</fullName>
    </submittedName>
</protein>
<evidence type="ECO:0000313" key="2">
    <source>
        <dbReference type="Proteomes" id="UP001164705"/>
    </source>
</evidence>
<dbReference type="KEGG" id="lnu:N7U66_01675"/>
<dbReference type="AlphaFoldDB" id="A0A9E8SDT6"/>
<organism evidence="1 2">
    <name type="scientific">Lacinutrix neustonica</name>
    <dbReference type="NCBI Taxonomy" id="2980107"/>
    <lineage>
        <taxon>Bacteria</taxon>
        <taxon>Pseudomonadati</taxon>
        <taxon>Bacteroidota</taxon>
        <taxon>Flavobacteriia</taxon>
        <taxon>Flavobacteriales</taxon>
        <taxon>Flavobacteriaceae</taxon>
        <taxon>Lacinutrix</taxon>
    </lineage>
</organism>
<proteinExistence type="predicted"/>
<dbReference type="RefSeq" id="WP_267677048.1">
    <property type="nucleotide sequence ID" value="NZ_CP113088.1"/>
</dbReference>
<sequence length="68" mass="7626">MRIKIVVKMDPNHSGPVNGFITCALRHPNLFTFQDGKSTIVIPFNSKTNEFSEEFGTKIKFKNANATP</sequence>
<name>A0A9E8SDT6_9FLAO</name>
<keyword evidence="2" id="KW-1185">Reference proteome</keyword>
<dbReference type="Proteomes" id="UP001164705">
    <property type="component" value="Chromosome"/>
</dbReference>
<dbReference type="EMBL" id="CP113088">
    <property type="protein sequence ID" value="WAC02451.1"/>
    <property type="molecule type" value="Genomic_DNA"/>
</dbReference>
<accession>A0A9E8SDT6</accession>
<reference evidence="1" key="1">
    <citation type="submission" date="2022-11" db="EMBL/GenBank/DDBJ databases">
        <title>Lacinutrix neustonica HL-RS19T sp. nov., isolated from the surface microlayer sample of brackish Lake Shihwa.</title>
        <authorList>
            <person name="Choi J.Y."/>
            <person name="Hwang C.Y."/>
        </authorList>
    </citation>
    <scope>NUCLEOTIDE SEQUENCE</scope>
    <source>
        <strain evidence="1">HL-RS19</strain>
    </source>
</reference>
<evidence type="ECO:0000313" key="1">
    <source>
        <dbReference type="EMBL" id="WAC02451.1"/>
    </source>
</evidence>